<protein>
    <recommendedName>
        <fullName evidence="4">Odorant receptor</fullName>
    </recommendedName>
</protein>
<feature type="transmembrane region" description="Helical" evidence="1">
    <location>
        <begin position="35"/>
        <end position="58"/>
    </location>
</feature>
<evidence type="ECO:0008006" key="4">
    <source>
        <dbReference type="Google" id="ProtNLM"/>
    </source>
</evidence>
<sequence>MRLNEALSTPYFLTVVSWDHCSSKWRYEPKTWKSLLHFFITFGINLPTILGICGMRFASNIFHRNIVTQTEPTMLLIAIALMLYVLMIEAILLKHGKIIAEIVNKHAEFERRNFYKNVSVVKNKRTMEMRESYNGSFDWVGLFFLWLAVMAKPSVVLMTFFLVYTNNDPFHFASFGMSQARSNMCHSSFFNCFRYIVQLAIAGFHAQSMITTFICITSQVIIVRNNLRRTFRMGIRISSIILYRQVCVAFKINTEFSRDGTQVILSVIFINIMVFTLVLVKGLVTLPPILFLFVLFMFSATLVYLLIAMKFAPEYYEFSNNGLINWKTEVAFILRATRQAHYVKHMRKVLKSLRHIGIPVGDVGILDTDIKTNYLAKTLEFTINAILVIETPTGL</sequence>
<keyword evidence="3" id="KW-1185">Reference proteome</keyword>
<comment type="caution">
    <text evidence="2">The sequence shown here is derived from an EMBL/GenBank/DDBJ whole genome shotgun (WGS) entry which is preliminary data.</text>
</comment>
<keyword evidence="1" id="KW-0472">Membrane</keyword>
<feature type="transmembrane region" description="Helical" evidence="1">
    <location>
        <begin position="289"/>
        <end position="307"/>
    </location>
</feature>
<feature type="transmembrane region" description="Helical" evidence="1">
    <location>
        <begin position="263"/>
        <end position="283"/>
    </location>
</feature>
<evidence type="ECO:0000313" key="2">
    <source>
        <dbReference type="EMBL" id="CAL8129327.1"/>
    </source>
</evidence>
<evidence type="ECO:0000313" key="3">
    <source>
        <dbReference type="Proteomes" id="UP001642540"/>
    </source>
</evidence>
<name>A0ABP1RJX5_9HEXA</name>
<feature type="transmembrane region" description="Helical" evidence="1">
    <location>
        <begin position="139"/>
        <end position="164"/>
    </location>
</feature>
<proteinExistence type="predicted"/>
<dbReference type="Proteomes" id="UP001642540">
    <property type="component" value="Unassembled WGS sequence"/>
</dbReference>
<reference evidence="2 3" key="1">
    <citation type="submission" date="2024-08" db="EMBL/GenBank/DDBJ databases">
        <authorList>
            <person name="Cucini C."/>
            <person name="Frati F."/>
        </authorList>
    </citation>
    <scope>NUCLEOTIDE SEQUENCE [LARGE SCALE GENOMIC DNA]</scope>
</reference>
<dbReference type="EMBL" id="CAXLJM020000076">
    <property type="protein sequence ID" value="CAL8129327.1"/>
    <property type="molecule type" value="Genomic_DNA"/>
</dbReference>
<evidence type="ECO:0000256" key="1">
    <source>
        <dbReference type="SAM" id="Phobius"/>
    </source>
</evidence>
<keyword evidence="1" id="KW-0812">Transmembrane</keyword>
<gene>
    <name evidence="2" type="ORF">ODALV1_LOCUS23083</name>
</gene>
<feature type="transmembrane region" description="Helical" evidence="1">
    <location>
        <begin position="73"/>
        <end position="93"/>
    </location>
</feature>
<feature type="transmembrane region" description="Helical" evidence="1">
    <location>
        <begin position="196"/>
        <end position="223"/>
    </location>
</feature>
<keyword evidence="1" id="KW-1133">Transmembrane helix</keyword>
<accession>A0ABP1RJX5</accession>
<organism evidence="2 3">
    <name type="scientific">Orchesella dallaii</name>
    <dbReference type="NCBI Taxonomy" id="48710"/>
    <lineage>
        <taxon>Eukaryota</taxon>
        <taxon>Metazoa</taxon>
        <taxon>Ecdysozoa</taxon>
        <taxon>Arthropoda</taxon>
        <taxon>Hexapoda</taxon>
        <taxon>Collembola</taxon>
        <taxon>Entomobryomorpha</taxon>
        <taxon>Entomobryoidea</taxon>
        <taxon>Orchesellidae</taxon>
        <taxon>Orchesellinae</taxon>
        <taxon>Orchesella</taxon>
    </lineage>
</organism>